<feature type="compositionally biased region" description="Polar residues" evidence="1">
    <location>
        <begin position="551"/>
        <end position="563"/>
    </location>
</feature>
<sequence length="858" mass="94695">MVPSPPASSSPPPSAADGDGDGVDGGAVRCSSPTPAPRRRSSPNRSGGSARKSPGSRDFGGRVNKSTLHFKKSKIRRSGSPINWTPRKKTESYMKRKIKQLQETDGMTASLHETLGNANRHYTRMAREKIAAREAARKATEARKAAMVEASWCRILRAARIQSKYAEEVMEKAMLRATEAFDEARAMGVMMYDTPDCTQQQCEVESSSQTGGRSTHKVTASFQTAFQVDMEVAAAVKKAFLQLANSSDSSKKEEFKVLLQKISQNPELTEIDVNSESKEQLGDDGDGCSLRMKNESSSTSSVSSDFNSTKVQESIDIVSIMVDRLNALHEDELSSLAVIVATSGLNAVLRSDRGKCHMTETVSGTSYGSLRPQPRRYSTAASFVDVQGTKKEFTSELPSLDKFLVKHLSKLEREVQEAKETSGKPNSVKHVSLRSHSQFTGRNAKAPESADLGSILVKHRSKLEKEILEAKKSNPCTRPVEESCKDVSVSAEIDVPSRNNESECDKPQSVAESNSDLIGSCDPRRSGEGSNHIQDISDYVQDDKENKISHSHQLPPSGANSKQNGKRLTRVEAARLEALQSFCSKDGSTLDVGLDKIFLKPVHRLEKEKKEARERQSNEEKHPQKHAQSTPVIGSLDDVLVKHVSRLEREKIEYKKRSALGEGWANVPHDQRRNCNNAESSGSLDQILLKPVSQLEREKMEFEKRNALEGGGTVDQNKTLRESNSASASDSLDQILVKHVSRLEKEKMENEKKGGLTFLKKGDTHCTDGREGSLADIFVKRLTKLEQAKLAFAAEEKASGFNPVEERRKAREKELLDAWGGMGLGNSMKPQVSKIERDKVAWRKAEEEQKQICATGDI</sequence>
<feature type="region of interest" description="Disordered" evidence="1">
    <location>
        <begin position="415"/>
        <end position="447"/>
    </location>
</feature>
<feature type="region of interest" description="Disordered" evidence="1">
    <location>
        <begin position="496"/>
        <end position="532"/>
    </location>
</feature>
<name>A0A5J9SWK4_9POAL</name>
<feature type="region of interest" description="Disordered" evidence="1">
    <location>
        <begin position="704"/>
        <end position="728"/>
    </location>
</feature>
<feature type="compositionally biased region" description="Pro residues" evidence="1">
    <location>
        <begin position="1"/>
        <end position="14"/>
    </location>
</feature>
<feature type="region of interest" description="Disordered" evidence="1">
    <location>
        <begin position="544"/>
        <end position="567"/>
    </location>
</feature>
<dbReference type="OrthoDB" id="2019579at2759"/>
<dbReference type="PANTHER" id="PTHR36325:SF1">
    <property type="entry name" value="MYOSIN-2 HEAVY CHAIN-LIKE PROTEIN"/>
    <property type="match status" value="1"/>
</dbReference>
<feature type="region of interest" description="Disordered" evidence="1">
    <location>
        <begin position="1"/>
        <end position="91"/>
    </location>
</feature>
<dbReference type="Gramene" id="TVU03365">
    <property type="protein sequence ID" value="TVU03365"/>
    <property type="gene ID" value="EJB05_51103"/>
</dbReference>
<gene>
    <name evidence="2" type="ORF">EJB05_51103</name>
</gene>
<evidence type="ECO:0000313" key="2">
    <source>
        <dbReference type="EMBL" id="TVU03365.1"/>
    </source>
</evidence>
<dbReference type="EMBL" id="RWGY01000190">
    <property type="protein sequence ID" value="TVU03365.1"/>
    <property type="molecule type" value="Genomic_DNA"/>
</dbReference>
<feature type="compositionally biased region" description="Basic residues" evidence="1">
    <location>
        <begin position="68"/>
        <end position="77"/>
    </location>
</feature>
<organism evidence="2 3">
    <name type="scientific">Eragrostis curvula</name>
    <name type="common">weeping love grass</name>
    <dbReference type="NCBI Taxonomy" id="38414"/>
    <lineage>
        <taxon>Eukaryota</taxon>
        <taxon>Viridiplantae</taxon>
        <taxon>Streptophyta</taxon>
        <taxon>Embryophyta</taxon>
        <taxon>Tracheophyta</taxon>
        <taxon>Spermatophyta</taxon>
        <taxon>Magnoliopsida</taxon>
        <taxon>Liliopsida</taxon>
        <taxon>Poales</taxon>
        <taxon>Poaceae</taxon>
        <taxon>PACMAD clade</taxon>
        <taxon>Chloridoideae</taxon>
        <taxon>Eragrostideae</taxon>
        <taxon>Eragrostidinae</taxon>
        <taxon>Eragrostis</taxon>
    </lineage>
</organism>
<feature type="region of interest" description="Disordered" evidence="1">
    <location>
        <begin position="271"/>
        <end position="305"/>
    </location>
</feature>
<protein>
    <submittedName>
        <fullName evidence="2">Uncharacterized protein</fullName>
    </submittedName>
</protein>
<feature type="compositionally biased region" description="Polar residues" evidence="1">
    <location>
        <begin position="714"/>
        <end position="728"/>
    </location>
</feature>
<evidence type="ECO:0000256" key="1">
    <source>
        <dbReference type="SAM" id="MobiDB-lite"/>
    </source>
</evidence>
<evidence type="ECO:0000313" key="3">
    <source>
        <dbReference type="Proteomes" id="UP000324897"/>
    </source>
</evidence>
<proteinExistence type="predicted"/>
<accession>A0A5J9SWK4</accession>
<dbReference type="Proteomes" id="UP000324897">
    <property type="component" value="Unassembled WGS sequence"/>
</dbReference>
<comment type="caution">
    <text evidence="2">The sequence shown here is derived from an EMBL/GenBank/DDBJ whole genome shotgun (WGS) entry which is preliminary data.</text>
</comment>
<feature type="non-terminal residue" evidence="2">
    <location>
        <position position="1"/>
    </location>
</feature>
<dbReference type="AlphaFoldDB" id="A0A5J9SWK4"/>
<feature type="compositionally biased region" description="Basic and acidic residues" evidence="1">
    <location>
        <begin position="608"/>
        <end position="622"/>
    </location>
</feature>
<feature type="region of interest" description="Disordered" evidence="1">
    <location>
        <begin position="608"/>
        <end position="631"/>
    </location>
</feature>
<keyword evidence="3" id="KW-1185">Reference proteome</keyword>
<reference evidence="2 3" key="1">
    <citation type="journal article" date="2019" name="Sci. Rep.">
        <title>A high-quality genome of Eragrostis curvula grass provides insights into Poaceae evolution and supports new strategies to enhance forage quality.</title>
        <authorList>
            <person name="Carballo J."/>
            <person name="Santos B.A.C.M."/>
            <person name="Zappacosta D."/>
            <person name="Garbus I."/>
            <person name="Selva J.P."/>
            <person name="Gallo C.A."/>
            <person name="Diaz A."/>
            <person name="Albertini E."/>
            <person name="Caccamo M."/>
            <person name="Echenique V."/>
        </authorList>
    </citation>
    <scope>NUCLEOTIDE SEQUENCE [LARGE SCALE GENOMIC DNA]</scope>
    <source>
        <strain evidence="3">cv. Victoria</strain>
        <tissue evidence="2">Leaf</tissue>
    </source>
</reference>
<dbReference type="PANTHER" id="PTHR36325">
    <property type="entry name" value="MYOSIN-2 HEAVY CHAIN-LIKE PROTEIN"/>
    <property type="match status" value="1"/>
</dbReference>
<feature type="compositionally biased region" description="Low complexity" evidence="1">
    <location>
        <begin position="296"/>
        <end position="305"/>
    </location>
</feature>